<dbReference type="GO" id="GO:0003677">
    <property type="term" value="F:DNA binding"/>
    <property type="evidence" value="ECO:0007669"/>
    <property type="project" value="InterPro"/>
</dbReference>
<evidence type="ECO:0000259" key="1">
    <source>
        <dbReference type="PROSITE" id="PS50943"/>
    </source>
</evidence>
<dbReference type="InterPro" id="IPR029063">
    <property type="entry name" value="SAM-dependent_MTases_sf"/>
</dbReference>
<dbReference type="SUPFAM" id="SSF53335">
    <property type="entry name" value="S-adenosyl-L-methionine-dependent methyltransferases"/>
    <property type="match status" value="1"/>
</dbReference>
<protein>
    <submittedName>
        <fullName evidence="2">Transcriptional regulator</fullName>
    </submittedName>
</protein>
<dbReference type="PROSITE" id="PS50943">
    <property type="entry name" value="HTH_CROC1"/>
    <property type="match status" value="2"/>
</dbReference>
<name>A0A443J910_9RHOB</name>
<gene>
    <name evidence="2" type="ORF">D2T30_20385</name>
</gene>
<feature type="domain" description="HTH cro/C1-type" evidence="1">
    <location>
        <begin position="4"/>
        <end position="56"/>
    </location>
</feature>
<dbReference type="InterPro" id="IPR001387">
    <property type="entry name" value="Cro/C1-type_HTH"/>
</dbReference>
<dbReference type="InterPro" id="IPR010982">
    <property type="entry name" value="Lambda_DNA-bd_dom_sf"/>
</dbReference>
<dbReference type="EMBL" id="SAUZ01000034">
    <property type="protein sequence ID" value="RWR16949.1"/>
    <property type="molecule type" value="Genomic_DNA"/>
</dbReference>
<reference evidence="2 3" key="1">
    <citation type="submission" date="2019-01" db="EMBL/GenBank/DDBJ databases">
        <title>Sinorhodobacter populi sp. nov. isolated from the symptomatic bark tissue of Populus euramericana canker.</title>
        <authorList>
            <person name="Xu G."/>
        </authorList>
    </citation>
    <scope>NUCLEOTIDE SEQUENCE [LARGE SCALE GENOMIC DNA]</scope>
    <source>
        <strain evidence="2 3">SK2B-1</strain>
    </source>
</reference>
<accession>A0A443J910</accession>
<dbReference type="Pfam" id="PF13560">
    <property type="entry name" value="HTH_31"/>
    <property type="match status" value="1"/>
</dbReference>
<dbReference type="SMART" id="SM00530">
    <property type="entry name" value="HTH_XRE"/>
    <property type="match status" value="2"/>
</dbReference>
<proteinExistence type="predicted"/>
<dbReference type="RefSeq" id="WP_128210330.1">
    <property type="nucleotide sequence ID" value="NZ_JBHRSO010000034.1"/>
</dbReference>
<evidence type="ECO:0000313" key="2">
    <source>
        <dbReference type="EMBL" id="RWR16949.1"/>
    </source>
</evidence>
<reference evidence="2 3" key="2">
    <citation type="submission" date="2019-01" db="EMBL/GenBank/DDBJ databases">
        <authorList>
            <person name="Li Y."/>
        </authorList>
    </citation>
    <scope>NUCLEOTIDE SEQUENCE [LARGE SCALE GENOMIC DNA]</scope>
    <source>
        <strain evidence="2 3">SK2B-1</strain>
    </source>
</reference>
<dbReference type="Gene3D" id="3.40.50.150">
    <property type="entry name" value="Vaccinia Virus protein VP39"/>
    <property type="match status" value="1"/>
</dbReference>
<evidence type="ECO:0000313" key="3">
    <source>
        <dbReference type="Proteomes" id="UP000284476"/>
    </source>
</evidence>
<dbReference type="Gene3D" id="1.10.260.40">
    <property type="entry name" value="lambda repressor-like DNA-binding domains"/>
    <property type="match status" value="2"/>
</dbReference>
<dbReference type="Proteomes" id="UP000284476">
    <property type="component" value="Unassembled WGS sequence"/>
</dbReference>
<feature type="domain" description="HTH cro/C1-type" evidence="1">
    <location>
        <begin position="66"/>
        <end position="119"/>
    </location>
</feature>
<dbReference type="CDD" id="cd00093">
    <property type="entry name" value="HTH_XRE"/>
    <property type="match status" value="2"/>
</dbReference>
<dbReference type="Pfam" id="PF01381">
    <property type="entry name" value="HTH_3"/>
    <property type="match status" value="1"/>
</dbReference>
<comment type="caution">
    <text evidence="2">The sequence shown here is derived from an EMBL/GenBank/DDBJ whole genome shotgun (WGS) entry which is preliminary data.</text>
</comment>
<sequence>MKLLLETRRARGMTQSDVAQAAGVSVPTVRALERGEGSIRSLVVVMAVLDLRWAWAREMDGGGSELAGRRRARGLSQADLARRVGCSRPTIIALEQDLVGTVATLVRALAILGLRSALRPVATGRGGLVPATNAPERDLVMTPPDLAAAIIAHFAPRMTGSVLDPAKGQGAFHDRFPAHLERHWCEIGEGRDFLDWSQPVDWVMTNPPWSRLRVFSQHAMRIAPNIVWLAPLTNLTTRARLRDLEENGFGIAELVRIDTPKDWPQSGFQLVAAWLRKGHAGPWAVSRLGESAAPISA</sequence>
<dbReference type="AlphaFoldDB" id="A0A443J910"/>
<organism evidence="2 3">
    <name type="scientific">Paenirhodobacter populi</name>
    <dbReference type="NCBI Taxonomy" id="2306993"/>
    <lineage>
        <taxon>Bacteria</taxon>
        <taxon>Pseudomonadati</taxon>
        <taxon>Pseudomonadota</taxon>
        <taxon>Alphaproteobacteria</taxon>
        <taxon>Rhodobacterales</taxon>
        <taxon>Rhodobacter group</taxon>
        <taxon>Paenirhodobacter</taxon>
    </lineage>
</organism>
<dbReference type="SUPFAM" id="SSF47413">
    <property type="entry name" value="lambda repressor-like DNA-binding domains"/>
    <property type="match status" value="2"/>
</dbReference>